<evidence type="ECO:0000313" key="1">
    <source>
        <dbReference type="EMBL" id="GFO22783.1"/>
    </source>
</evidence>
<dbReference type="Proteomes" id="UP000735302">
    <property type="component" value="Unassembled WGS sequence"/>
</dbReference>
<evidence type="ECO:0000313" key="2">
    <source>
        <dbReference type="Proteomes" id="UP000735302"/>
    </source>
</evidence>
<name>A0AAV4BVE6_9GAST</name>
<dbReference type="EMBL" id="BLXT01005456">
    <property type="protein sequence ID" value="GFO22783.1"/>
    <property type="molecule type" value="Genomic_DNA"/>
</dbReference>
<accession>A0AAV4BVE6</accession>
<proteinExistence type="predicted"/>
<comment type="caution">
    <text evidence="1">The sequence shown here is derived from an EMBL/GenBank/DDBJ whole genome shotgun (WGS) entry which is preliminary data.</text>
</comment>
<organism evidence="1 2">
    <name type="scientific">Plakobranchus ocellatus</name>
    <dbReference type="NCBI Taxonomy" id="259542"/>
    <lineage>
        <taxon>Eukaryota</taxon>
        <taxon>Metazoa</taxon>
        <taxon>Spiralia</taxon>
        <taxon>Lophotrochozoa</taxon>
        <taxon>Mollusca</taxon>
        <taxon>Gastropoda</taxon>
        <taxon>Heterobranchia</taxon>
        <taxon>Euthyneura</taxon>
        <taxon>Panpulmonata</taxon>
        <taxon>Sacoglossa</taxon>
        <taxon>Placobranchoidea</taxon>
        <taxon>Plakobranchidae</taxon>
        <taxon>Plakobranchus</taxon>
    </lineage>
</organism>
<keyword evidence="2" id="KW-1185">Reference proteome</keyword>
<gene>
    <name evidence="1" type="ORF">PoB_004928800</name>
</gene>
<dbReference type="AlphaFoldDB" id="A0AAV4BVE6"/>
<reference evidence="1 2" key="1">
    <citation type="journal article" date="2021" name="Elife">
        <title>Chloroplast acquisition without the gene transfer in kleptoplastic sea slugs, Plakobranchus ocellatus.</title>
        <authorList>
            <person name="Maeda T."/>
            <person name="Takahashi S."/>
            <person name="Yoshida T."/>
            <person name="Shimamura S."/>
            <person name="Takaki Y."/>
            <person name="Nagai Y."/>
            <person name="Toyoda A."/>
            <person name="Suzuki Y."/>
            <person name="Arimoto A."/>
            <person name="Ishii H."/>
            <person name="Satoh N."/>
            <person name="Nishiyama T."/>
            <person name="Hasebe M."/>
            <person name="Maruyama T."/>
            <person name="Minagawa J."/>
            <person name="Obokata J."/>
            <person name="Shigenobu S."/>
        </authorList>
    </citation>
    <scope>NUCLEOTIDE SEQUENCE [LARGE SCALE GENOMIC DNA]</scope>
</reference>
<protein>
    <submittedName>
        <fullName evidence="1">Uncharacterized protein</fullName>
    </submittedName>
</protein>
<sequence length="82" mass="9371">MFSSSNRGFVILTLEKLCRCSLHPTDDVLFIYQRVCNLDSGETVQMFSSSNRGFAILTLEKLQMFSLSNRGFVILTLEKLCR</sequence>